<organism evidence="2 3">
    <name type="scientific">Microtus ochrogaster</name>
    <name type="common">Prairie vole</name>
    <dbReference type="NCBI Taxonomy" id="79684"/>
    <lineage>
        <taxon>Eukaryota</taxon>
        <taxon>Metazoa</taxon>
        <taxon>Chordata</taxon>
        <taxon>Craniata</taxon>
        <taxon>Vertebrata</taxon>
        <taxon>Euteleostomi</taxon>
        <taxon>Mammalia</taxon>
        <taxon>Eutheria</taxon>
        <taxon>Euarchontoglires</taxon>
        <taxon>Glires</taxon>
        <taxon>Rodentia</taxon>
        <taxon>Myomorpha</taxon>
        <taxon>Muroidea</taxon>
        <taxon>Cricetidae</taxon>
        <taxon>Arvicolinae</taxon>
        <taxon>Microtus</taxon>
    </lineage>
</organism>
<dbReference type="EMBL" id="JAATJU010025923">
    <property type="protein sequence ID" value="KAH0502505.1"/>
    <property type="molecule type" value="Genomic_DNA"/>
</dbReference>
<dbReference type="Proteomes" id="UP000710432">
    <property type="component" value="Unassembled WGS sequence"/>
</dbReference>
<evidence type="ECO:0000313" key="3">
    <source>
        <dbReference type="Proteomes" id="UP000710432"/>
    </source>
</evidence>
<accession>A0A8J6G1C7</accession>
<dbReference type="Pfam" id="PF15265">
    <property type="entry name" value="FAM196"/>
    <property type="match status" value="1"/>
</dbReference>
<dbReference type="PANTHER" id="PTHR28682:SF2">
    <property type="entry name" value="PROTEIN INSYN2B"/>
    <property type="match status" value="1"/>
</dbReference>
<sequence>MHASSDIEAENQSLQLAALNSLFTAMQRLPEMTISSRWIYLPGFLTEAVTLLPSSLSSSVEYDFRQQEGRFHEILQSLEEAEPAEEAPSPPKSPAEAPVPEKQDLRRKSKKVKKKCFWWI</sequence>
<proteinExistence type="predicted"/>
<dbReference type="InterPro" id="IPR029337">
    <property type="entry name" value="INSYN2"/>
</dbReference>
<gene>
    <name evidence="2" type="ORF">LTLLF_192240</name>
</gene>
<comment type="caution">
    <text evidence="2">The sequence shown here is derived from an EMBL/GenBank/DDBJ whole genome shotgun (WGS) entry which is preliminary data.</text>
</comment>
<evidence type="ECO:0000256" key="1">
    <source>
        <dbReference type="SAM" id="MobiDB-lite"/>
    </source>
</evidence>
<dbReference type="PANTHER" id="PTHR28682">
    <property type="entry name" value="INHIBITORY SYNAPTIC FACTOR 2A-RELATED"/>
    <property type="match status" value="1"/>
</dbReference>
<dbReference type="AlphaFoldDB" id="A0A8J6G1C7"/>
<protein>
    <submittedName>
        <fullName evidence="2">Protein FAM196B</fullName>
    </submittedName>
</protein>
<name>A0A8J6G1C7_MICOH</name>
<evidence type="ECO:0000313" key="2">
    <source>
        <dbReference type="EMBL" id="KAH0502505.1"/>
    </source>
</evidence>
<feature type="compositionally biased region" description="Basic residues" evidence="1">
    <location>
        <begin position="107"/>
        <end position="120"/>
    </location>
</feature>
<feature type="region of interest" description="Disordered" evidence="1">
    <location>
        <begin position="77"/>
        <end position="120"/>
    </location>
</feature>
<reference evidence="2" key="1">
    <citation type="submission" date="2020-03" db="EMBL/GenBank/DDBJ databases">
        <title>Studies in the Genomics of Life Span.</title>
        <authorList>
            <person name="Glass D."/>
        </authorList>
    </citation>
    <scope>NUCLEOTIDE SEQUENCE</scope>
    <source>
        <strain evidence="2">LTLLF</strain>
        <tissue evidence="2">Muscle</tissue>
    </source>
</reference>